<sequence>MLVLLLMIGAVGGAIARGVRSADSGFGFFLSIFVAGGLGAIFSTRTTVNLISRTGLEPFPQSTYLLGCLLGDAAAFFVASLLSASTATDKGTVRSRTLRRSLALPCCAAAQYVLLRSLNPIPNVEILTAYSRDWRLAVFQIVFTGFIAGCAIEFLMISRRYRRRTSTSLAVRISLLFEEIGGALALVWWAWCTALALLDLAGFNTFLDNLTITQLFSAGIFTSMCIGAIGIQWQRPIVNSAFQIWRWYFVRKVAPLHEMVKAAGEPCILTRPHLHLDPIEAEGDIEENMLPRRASIDRNISWRWKRMKLEISEIQLRLTNLVHPNIGDMARREAHQRKLSPQSVPTRRISTSQISNGNLVRCHGLRRRPTRPRRPRSACPRWESVEPAPLVDPPINPRTA</sequence>
<organism evidence="3 4">
    <name type="scientific">Amycolatopsis pithecellobii</name>
    <dbReference type="NCBI Taxonomy" id="664692"/>
    <lineage>
        <taxon>Bacteria</taxon>
        <taxon>Bacillati</taxon>
        <taxon>Actinomycetota</taxon>
        <taxon>Actinomycetes</taxon>
        <taxon>Pseudonocardiales</taxon>
        <taxon>Pseudonocardiaceae</taxon>
        <taxon>Amycolatopsis</taxon>
    </lineage>
</organism>
<feature type="transmembrane region" description="Helical" evidence="2">
    <location>
        <begin position="137"/>
        <end position="157"/>
    </location>
</feature>
<feature type="region of interest" description="Disordered" evidence="1">
    <location>
        <begin position="366"/>
        <end position="400"/>
    </location>
</feature>
<keyword evidence="2" id="KW-1133">Transmembrane helix</keyword>
<feature type="transmembrane region" description="Helical" evidence="2">
    <location>
        <begin position="26"/>
        <end position="43"/>
    </location>
</feature>
<proteinExistence type="predicted"/>
<evidence type="ECO:0000256" key="1">
    <source>
        <dbReference type="SAM" id="MobiDB-lite"/>
    </source>
</evidence>
<keyword evidence="4" id="KW-1185">Reference proteome</keyword>
<gene>
    <name evidence="3" type="ORF">GKO32_08640</name>
</gene>
<comment type="caution">
    <text evidence="3">The sequence shown here is derived from an EMBL/GenBank/DDBJ whole genome shotgun (WGS) entry which is preliminary data.</text>
</comment>
<name>A0A6N7Z4D4_9PSEU</name>
<dbReference type="Proteomes" id="UP000440096">
    <property type="component" value="Unassembled WGS sequence"/>
</dbReference>
<evidence type="ECO:0000313" key="3">
    <source>
        <dbReference type="EMBL" id="MTD54046.1"/>
    </source>
</evidence>
<keyword evidence="2" id="KW-0812">Transmembrane</keyword>
<feature type="transmembrane region" description="Helical" evidence="2">
    <location>
        <begin position="169"/>
        <end position="191"/>
    </location>
</feature>
<dbReference type="EMBL" id="WMBA01000009">
    <property type="protein sequence ID" value="MTD54046.1"/>
    <property type="molecule type" value="Genomic_DNA"/>
</dbReference>
<evidence type="ECO:0000313" key="4">
    <source>
        <dbReference type="Proteomes" id="UP000440096"/>
    </source>
</evidence>
<feature type="transmembrane region" description="Helical" evidence="2">
    <location>
        <begin position="211"/>
        <end position="231"/>
    </location>
</feature>
<reference evidence="3 4" key="1">
    <citation type="submission" date="2019-11" db="EMBL/GenBank/DDBJ databases">
        <title>Draft genome of Amycolatopsis RM579.</title>
        <authorList>
            <person name="Duangmal K."/>
            <person name="Mingma R."/>
        </authorList>
    </citation>
    <scope>NUCLEOTIDE SEQUENCE [LARGE SCALE GENOMIC DNA]</scope>
    <source>
        <strain evidence="3 4">RM579</strain>
    </source>
</reference>
<evidence type="ECO:0000256" key="2">
    <source>
        <dbReference type="SAM" id="Phobius"/>
    </source>
</evidence>
<accession>A0A6N7Z4D4</accession>
<feature type="compositionally biased region" description="Pro residues" evidence="1">
    <location>
        <begin position="390"/>
        <end position="400"/>
    </location>
</feature>
<protein>
    <submittedName>
        <fullName evidence="3">Uncharacterized protein</fullName>
    </submittedName>
</protein>
<feature type="compositionally biased region" description="Basic residues" evidence="1">
    <location>
        <begin position="366"/>
        <end position="376"/>
    </location>
</feature>
<feature type="transmembrane region" description="Helical" evidence="2">
    <location>
        <begin position="64"/>
        <end position="84"/>
    </location>
</feature>
<dbReference type="AlphaFoldDB" id="A0A6N7Z4D4"/>
<keyword evidence="2" id="KW-0472">Membrane</keyword>